<dbReference type="PANTHER" id="PTHR30349">
    <property type="entry name" value="PHAGE INTEGRASE-RELATED"/>
    <property type="match status" value="1"/>
</dbReference>
<evidence type="ECO:0000256" key="3">
    <source>
        <dbReference type="ARBA" id="ARBA00023172"/>
    </source>
</evidence>
<comment type="similarity">
    <text evidence="1">Belongs to the 'phage' integrase family.</text>
</comment>
<keyword evidence="7" id="KW-1185">Reference proteome</keyword>
<feature type="region of interest" description="Disordered" evidence="4">
    <location>
        <begin position="1"/>
        <end position="27"/>
    </location>
</feature>
<organism evidence="6 7">
    <name type="scientific">Actinomadura luzonensis</name>
    <dbReference type="NCBI Taxonomy" id="2805427"/>
    <lineage>
        <taxon>Bacteria</taxon>
        <taxon>Bacillati</taxon>
        <taxon>Actinomycetota</taxon>
        <taxon>Actinomycetes</taxon>
        <taxon>Streptosporangiales</taxon>
        <taxon>Thermomonosporaceae</taxon>
        <taxon>Actinomadura</taxon>
    </lineage>
</organism>
<dbReference type="PROSITE" id="PS51898">
    <property type="entry name" value="TYR_RECOMBINASE"/>
    <property type="match status" value="1"/>
</dbReference>
<dbReference type="CDD" id="cd01189">
    <property type="entry name" value="INT_ICEBs1_C_like"/>
    <property type="match status" value="1"/>
</dbReference>
<proteinExistence type="inferred from homology"/>
<evidence type="ECO:0000256" key="4">
    <source>
        <dbReference type="SAM" id="MobiDB-lite"/>
    </source>
</evidence>
<feature type="region of interest" description="Disordered" evidence="4">
    <location>
        <begin position="339"/>
        <end position="376"/>
    </location>
</feature>
<comment type="caution">
    <text evidence="6">The sequence shown here is derived from an EMBL/GenBank/DDBJ whole genome shotgun (WGS) entry which is preliminary data.</text>
</comment>
<dbReference type="InterPro" id="IPR011010">
    <property type="entry name" value="DNA_brk_join_enz"/>
</dbReference>
<keyword evidence="2" id="KW-0238">DNA-binding</keyword>
<name>A0ABT0G588_9ACTN</name>
<dbReference type="InterPro" id="IPR013762">
    <property type="entry name" value="Integrase-like_cat_sf"/>
</dbReference>
<dbReference type="RefSeq" id="WP_242375294.1">
    <property type="nucleotide sequence ID" value="NZ_JAKRKC020000002.1"/>
</dbReference>
<dbReference type="InterPro" id="IPR002104">
    <property type="entry name" value="Integrase_catalytic"/>
</dbReference>
<protein>
    <submittedName>
        <fullName evidence="6">Site-specific integrase</fullName>
    </submittedName>
</protein>
<dbReference type="Gene3D" id="1.10.443.10">
    <property type="entry name" value="Intergrase catalytic core"/>
    <property type="match status" value="1"/>
</dbReference>
<evidence type="ECO:0000259" key="5">
    <source>
        <dbReference type="PROSITE" id="PS51898"/>
    </source>
</evidence>
<dbReference type="InterPro" id="IPR010998">
    <property type="entry name" value="Integrase_recombinase_N"/>
</dbReference>
<evidence type="ECO:0000256" key="1">
    <source>
        <dbReference type="ARBA" id="ARBA00008857"/>
    </source>
</evidence>
<dbReference type="Proteomes" id="UP001317259">
    <property type="component" value="Unassembled WGS sequence"/>
</dbReference>
<evidence type="ECO:0000256" key="2">
    <source>
        <dbReference type="ARBA" id="ARBA00023125"/>
    </source>
</evidence>
<gene>
    <name evidence="6" type="ORF">MF672_039140</name>
</gene>
<dbReference type="Pfam" id="PF00589">
    <property type="entry name" value="Phage_integrase"/>
    <property type="match status" value="1"/>
</dbReference>
<feature type="domain" description="Tyr recombinase" evidence="5">
    <location>
        <begin position="171"/>
        <end position="354"/>
    </location>
</feature>
<dbReference type="Gene3D" id="1.10.150.130">
    <property type="match status" value="1"/>
</dbReference>
<sequence>MASYRKLPSGKWQASVRGPGGKRHTKTDRLKSVVKVWAEDKEAELRRGEWRDPRIGRITVGEWHDRWWEARVVADTTAERDRKNLDRYVLPHWGHWPLDSITRMEVEGWVKLLSKEGGRARDGTKKPLGAPTVHLAYRVFSAMLRAATEEKPPVILNNPCHGVRLPALPAKKRRYFTDDEQERILQHLAEPYRTLVELAQWSGLRWEELAGLHGSDVDWFRELIEVRWVLTPKGLRPYPKSDDSERVIPVPGHIMQAMAVLLEGRDRGGLVFRPRTGPERPVHYQTFYWHWRRALEAAGVPYARPHTNRHTAASRLVQMGVPIIQVQHILGHDSIKTTEQYSHHDPSAHADIKRAWSERLRGRGRMGDARSSGERG</sequence>
<reference evidence="6 7" key="1">
    <citation type="submission" date="2022-04" db="EMBL/GenBank/DDBJ databases">
        <title>Genome draft of Actinomadura sp. ATCC 31491.</title>
        <authorList>
            <person name="Shi X."/>
            <person name="Du Y."/>
        </authorList>
    </citation>
    <scope>NUCLEOTIDE SEQUENCE [LARGE SCALE GENOMIC DNA]</scope>
    <source>
        <strain evidence="6 7">ATCC 31491</strain>
    </source>
</reference>
<evidence type="ECO:0000313" key="6">
    <source>
        <dbReference type="EMBL" id="MCK2219771.1"/>
    </source>
</evidence>
<evidence type="ECO:0000313" key="7">
    <source>
        <dbReference type="Proteomes" id="UP001317259"/>
    </source>
</evidence>
<accession>A0ABT0G588</accession>
<dbReference type="SUPFAM" id="SSF56349">
    <property type="entry name" value="DNA breaking-rejoining enzymes"/>
    <property type="match status" value="1"/>
</dbReference>
<dbReference type="EMBL" id="JAKRKC020000002">
    <property type="protein sequence ID" value="MCK2219771.1"/>
    <property type="molecule type" value="Genomic_DNA"/>
</dbReference>
<dbReference type="InterPro" id="IPR050090">
    <property type="entry name" value="Tyrosine_recombinase_XerCD"/>
</dbReference>
<keyword evidence="3" id="KW-0233">DNA recombination</keyword>
<dbReference type="PANTHER" id="PTHR30349:SF64">
    <property type="entry name" value="PROPHAGE INTEGRASE INTD-RELATED"/>
    <property type="match status" value="1"/>
</dbReference>